<keyword evidence="3 9" id="KW-0378">Hydrolase</keyword>
<keyword evidence="4 9" id="KW-0720">Serine protease</keyword>
<feature type="binding site" evidence="9">
    <location>
        <position position="569"/>
    </location>
    <ligand>
        <name>Ca(2+)</name>
        <dbReference type="ChEBI" id="CHEBI:29108"/>
    </ligand>
</feature>
<evidence type="ECO:0000256" key="5">
    <source>
        <dbReference type="ARBA" id="ARBA00022837"/>
    </source>
</evidence>
<dbReference type="SUPFAM" id="SSF52743">
    <property type="entry name" value="Subtilisin-like"/>
    <property type="match status" value="1"/>
</dbReference>
<evidence type="ECO:0000256" key="6">
    <source>
        <dbReference type="ARBA" id="ARBA00023145"/>
    </source>
</evidence>
<geneLocation type="mitochondrion" evidence="11"/>
<accession>A0A3P3XYF0</accession>
<dbReference type="GO" id="GO:0046872">
    <property type="term" value="F:metal ion binding"/>
    <property type="evidence" value="ECO:0007669"/>
    <property type="project" value="UniProtKB-UniRule"/>
</dbReference>
<keyword evidence="6" id="KW-0865">Zymogen</keyword>
<feature type="binding site" evidence="9">
    <location>
        <position position="571"/>
    </location>
    <ligand>
        <name>Ca(2+)</name>
        <dbReference type="ChEBI" id="CHEBI:29108"/>
    </ligand>
</feature>
<evidence type="ECO:0000256" key="2">
    <source>
        <dbReference type="ARBA" id="ARBA00022723"/>
    </source>
</evidence>
<feature type="active site" description="Charge relay system" evidence="9">
    <location>
        <position position="495"/>
    </location>
</feature>
<organism evidence="11 12">
    <name type="scientific">Plasmodiophora brassicae</name>
    <name type="common">Clubroot disease agent</name>
    <dbReference type="NCBI Taxonomy" id="37360"/>
    <lineage>
        <taxon>Eukaryota</taxon>
        <taxon>Sar</taxon>
        <taxon>Rhizaria</taxon>
        <taxon>Endomyxa</taxon>
        <taxon>Phytomyxea</taxon>
        <taxon>Plasmodiophorida</taxon>
        <taxon>Plasmodiophoridae</taxon>
        <taxon>Plasmodiophora</taxon>
    </lineage>
</organism>
<dbReference type="PROSITE" id="PS51695">
    <property type="entry name" value="SEDOLISIN"/>
    <property type="match status" value="1"/>
</dbReference>
<dbReference type="InterPro" id="IPR030400">
    <property type="entry name" value="Sedolisin_dom"/>
</dbReference>
<evidence type="ECO:0000256" key="9">
    <source>
        <dbReference type="PROSITE-ProRule" id="PRU01032"/>
    </source>
</evidence>
<reference evidence="11 12" key="1">
    <citation type="submission" date="2018-03" db="EMBL/GenBank/DDBJ databases">
        <authorList>
            <person name="Fogelqvist J."/>
        </authorList>
    </citation>
    <scope>NUCLEOTIDE SEQUENCE [LARGE SCALE GENOMIC DNA]</scope>
</reference>
<dbReference type="PANTHER" id="PTHR14218">
    <property type="entry name" value="PROTEASE S8 TRIPEPTIDYL PEPTIDASE I CLN2"/>
    <property type="match status" value="1"/>
</dbReference>
<dbReference type="SMART" id="SM00944">
    <property type="entry name" value="Pro-kuma_activ"/>
    <property type="match status" value="1"/>
</dbReference>
<comment type="cofactor">
    <cofactor evidence="9">
        <name>Ca(2+)</name>
        <dbReference type="ChEBI" id="CHEBI:29108"/>
    </cofactor>
    <text evidence="9">Binds 1 Ca(2+) ion per subunit.</text>
</comment>
<dbReference type="Pfam" id="PF00082">
    <property type="entry name" value="Peptidase_S8"/>
    <property type="match status" value="1"/>
</dbReference>
<protein>
    <recommendedName>
        <fullName evidence="8">subtilisin</fullName>
        <ecNumber evidence="8">3.4.21.62</ecNumber>
    </recommendedName>
</protein>
<feature type="active site" description="Charge relay system" evidence="9">
    <location>
        <position position="291"/>
    </location>
</feature>
<dbReference type="Pfam" id="PF09286">
    <property type="entry name" value="Pro-kuma_activ"/>
    <property type="match status" value="1"/>
</dbReference>
<dbReference type="Proteomes" id="UP000290189">
    <property type="component" value="Unassembled WGS sequence"/>
</dbReference>
<evidence type="ECO:0000256" key="1">
    <source>
        <dbReference type="ARBA" id="ARBA00022670"/>
    </source>
</evidence>
<keyword evidence="5 9" id="KW-0106">Calcium</keyword>
<dbReference type="GO" id="GO:0004252">
    <property type="term" value="F:serine-type endopeptidase activity"/>
    <property type="evidence" value="ECO:0007669"/>
    <property type="project" value="UniProtKB-UniRule"/>
</dbReference>
<dbReference type="AlphaFoldDB" id="A0A3P3XYF0"/>
<proteinExistence type="predicted"/>
<dbReference type="GO" id="GO:0006508">
    <property type="term" value="P:proteolysis"/>
    <property type="evidence" value="ECO:0007669"/>
    <property type="project" value="UniProtKB-KW"/>
</dbReference>
<comment type="catalytic activity">
    <reaction evidence="7">
        <text>Hydrolysis of proteins with broad specificity for peptide bonds, and a preference for a large uncharged residue in P1. Hydrolyzes peptide amides.</text>
        <dbReference type="EC" id="3.4.21.62"/>
    </reaction>
</comment>
<gene>
    <name evidence="11" type="ORF">PLBR_LOCUS137</name>
</gene>
<evidence type="ECO:0000256" key="4">
    <source>
        <dbReference type="ARBA" id="ARBA00022825"/>
    </source>
</evidence>
<dbReference type="InterPro" id="IPR000209">
    <property type="entry name" value="Peptidase_S8/S53_dom"/>
</dbReference>
<evidence type="ECO:0000259" key="10">
    <source>
        <dbReference type="PROSITE" id="PS51695"/>
    </source>
</evidence>
<keyword evidence="11" id="KW-0496">Mitochondrion</keyword>
<dbReference type="CDD" id="cd11377">
    <property type="entry name" value="Pro-peptidase_S53"/>
    <property type="match status" value="1"/>
</dbReference>
<dbReference type="PANTHER" id="PTHR14218:SF15">
    <property type="entry name" value="TRIPEPTIDYL-PEPTIDASE 1"/>
    <property type="match status" value="1"/>
</dbReference>
<evidence type="ECO:0000313" key="12">
    <source>
        <dbReference type="Proteomes" id="UP000290189"/>
    </source>
</evidence>
<dbReference type="InterPro" id="IPR050819">
    <property type="entry name" value="Tripeptidyl-peptidase_I"/>
</dbReference>
<dbReference type="PROSITE" id="PS00138">
    <property type="entry name" value="SUBTILASE_SER"/>
    <property type="match status" value="1"/>
</dbReference>
<feature type="binding site" evidence="9">
    <location>
        <position position="542"/>
    </location>
    <ligand>
        <name>Ca(2+)</name>
        <dbReference type="ChEBI" id="CHEBI:29108"/>
    </ligand>
</feature>
<sequence>MRALGIADHYTNRFVGDTTPTISTCSDVMMPFVAVVWTVVSLGIGHSLPLPVNQAAASHCTLSRVAPDPSVMKQLVFAIKNRSVKDLETMLEAVSDPGSPSYGRYISLSELGNMTYNAEAYDAVMGWLTDQNVTDIKETVNRDFVTVNVPVGAAAEMLGTAFHTTICPNGRFVTAPNFTMPQALEEYVDFIGGTWHRASWQKHVQVHPNAANGPVLNGSVTPALLNSFYKIVSNGAQGTSGSLFEALGQSYSPADLTRFQTTFNLTPQGINTVIGPNNPNACVADPNACGEANLDVQFFMAVAQQTDTTFWSIDANAPDPFLSWVIAVANDANPPLVHSISYGGAEQGEPNGARFNQELMKLGLRGVTVVVSSGDDGAHSPALRQNPAQCGLVASFPASSPYVVAVGATQGPESGQAEVSCSSQTGGIITSGGGFSTLFAQPSYQKQAVQAFLNKVPAAAQSPVASGRAYPDVSLMGFNYVIVDGAQALQVSGTSASAPVFAGMLALVNARRAQAGKPPVGFVNPLLYSLQATTQARVYNDIAQGSNNCAAGVAPNINCCTSGYTATTGWDPVTGLGSVNFDAFLAAAANA</sequence>
<keyword evidence="2 9" id="KW-0479">Metal-binding</keyword>
<name>A0A3P3XYF0_PLABS</name>
<dbReference type="EMBL" id="OVEO01000001">
    <property type="protein sequence ID" value="SPQ92922.1"/>
    <property type="molecule type" value="Genomic_DNA"/>
</dbReference>
<keyword evidence="1 9" id="KW-0645">Protease</keyword>
<evidence type="ECO:0000256" key="8">
    <source>
        <dbReference type="ARBA" id="ARBA00023619"/>
    </source>
</evidence>
<feature type="domain" description="Peptidase S53" evidence="10">
    <location>
        <begin position="219"/>
        <end position="591"/>
    </location>
</feature>
<dbReference type="InterPro" id="IPR023828">
    <property type="entry name" value="Peptidase_S8_Ser-AS"/>
</dbReference>
<evidence type="ECO:0000313" key="11">
    <source>
        <dbReference type="EMBL" id="SPQ92922.1"/>
    </source>
</evidence>
<dbReference type="InterPro" id="IPR015366">
    <property type="entry name" value="S53_propep"/>
</dbReference>
<dbReference type="EC" id="3.4.21.62" evidence="8"/>
<dbReference type="CDD" id="cd04056">
    <property type="entry name" value="Peptidases_S53"/>
    <property type="match status" value="1"/>
</dbReference>
<evidence type="ECO:0000256" key="7">
    <source>
        <dbReference type="ARBA" id="ARBA00023529"/>
    </source>
</evidence>
<feature type="active site" description="Charge relay system" evidence="9">
    <location>
        <position position="295"/>
    </location>
</feature>
<feature type="binding site" evidence="9">
    <location>
        <position position="541"/>
    </location>
    <ligand>
        <name>Ca(2+)</name>
        <dbReference type="ChEBI" id="CHEBI:29108"/>
    </ligand>
</feature>
<dbReference type="GO" id="GO:0008240">
    <property type="term" value="F:tripeptidyl-peptidase activity"/>
    <property type="evidence" value="ECO:0007669"/>
    <property type="project" value="TreeGrafter"/>
</dbReference>
<dbReference type="InterPro" id="IPR036852">
    <property type="entry name" value="Peptidase_S8/S53_dom_sf"/>
</dbReference>
<dbReference type="SUPFAM" id="SSF54897">
    <property type="entry name" value="Protease propeptides/inhibitors"/>
    <property type="match status" value="1"/>
</dbReference>
<dbReference type="Gene3D" id="3.40.50.200">
    <property type="entry name" value="Peptidase S8/S53 domain"/>
    <property type="match status" value="1"/>
</dbReference>
<evidence type="ECO:0000256" key="3">
    <source>
        <dbReference type="ARBA" id="ARBA00022801"/>
    </source>
</evidence>